<dbReference type="Proteomes" id="UP000011115">
    <property type="component" value="Unassembled WGS sequence"/>
</dbReference>
<evidence type="ECO:0000313" key="2">
    <source>
        <dbReference type="EnsemblPlants" id="PGSC0003DMT400093067"/>
    </source>
</evidence>
<dbReference type="PaxDb" id="4113-PGSC0003DMT400093067"/>
<organism evidence="2 3">
    <name type="scientific">Solanum tuberosum</name>
    <name type="common">Potato</name>
    <dbReference type="NCBI Taxonomy" id="4113"/>
    <lineage>
        <taxon>Eukaryota</taxon>
        <taxon>Viridiplantae</taxon>
        <taxon>Streptophyta</taxon>
        <taxon>Embryophyta</taxon>
        <taxon>Tracheophyta</taxon>
        <taxon>Spermatophyta</taxon>
        <taxon>Magnoliopsida</taxon>
        <taxon>eudicotyledons</taxon>
        <taxon>Gunneridae</taxon>
        <taxon>Pentapetalae</taxon>
        <taxon>asterids</taxon>
        <taxon>lamiids</taxon>
        <taxon>Solanales</taxon>
        <taxon>Solanaceae</taxon>
        <taxon>Solanoideae</taxon>
        <taxon>Solaneae</taxon>
        <taxon>Solanum</taxon>
    </lineage>
</organism>
<dbReference type="Gramene" id="PGSC0003DMT400093067">
    <property type="protein sequence ID" value="PGSC0003DMT400093067"/>
    <property type="gene ID" value="PGSC0003DMG400042638"/>
</dbReference>
<dbReference type="InParanoid" id="M1DR67"/>
<feature type="region of interest" description="Disordered" evidence="1">
    <location>
        <begin position="46"/>
        <end position="68"/>
    </location>
</feature>
<protein>
    <recommendedName>
        <fullName evidence="4">Polyprotein protein</fullName>
    </recommendedName>
</protein>
<evidence type="ECO:0000256" key="1">
    <source>
        <dbReference type="SAM" id="MobiDB-lite"/>
    </source>
</evidence>
<sequence length="128" mass="13800">MIWLLKSQLVKADKARPPRFRLEVADLRKDVDYLKSTDFTSLIQGADDMDATETSGITPDTNSDTYRDEPTIEESVVETVEEKIGTSLAETSMAVSSGVVAYEVIPGTDAQVQTAAPGTEAQTNGETA</sequence>
<evidence type="ECO:0008006" key="4">
    <source>
        <dbReference type="Google" id="ProtNLM"/>
    </source>
</evidence>
<keyword evidence="3" id="KW-1185">Reference proteome</keyword>
<reference evidence="3" key="1">
    <citation type="journal article" date="2011" name="Nature">
        <title>Genome sequence and analysis of the tuber crop potato.</title>
        <authorList>
            <consortium name="The Potato Genome Sequencing Consortium"/>
        </authorList>
    </citation>
    <scope>NUCLEOTIDE SEQUENCE [LARGE SCALE GENOMIC DNA]</scope>
    <source>
        <strain evidence="3">cv. DM1-3 516 R44</strain>
    </source>
</reference>
<reference evidence="2" key="2">
    <citation type="submission" date="2015-06" db="UniProtKB">
        <authorList>
            <consortium name="EnsemblPlants"/>
        </authorList>
    </citation>
    <scope>IDENTIFICATION</scope>
    <source>
        <strain evidence="2">DM1-3 516 R44</strain>
    </source>
</reference>
<accession>M1DR67</accession>
<evidence type="ECO:0000313" key="3">
    <source>
        <dbReference type="Proteomes" id="UP000011115"/>
    </source>
</evidence>
<proteinExistence type="predicted"/>
<dbReference type="HOGENOM" id="CLU_2077280_0_0_1"/>
<name>M1DR67_SOLTU</name>
<dbReference type="EnsemblPlants" id="PGSC0003DMT400093067">
    <property type="protein sequence ID" value="PGSC0003DMT400093067"/>
    <property type="gene ID" value="PGSC0003DMG400042638"/>
</dbReference>
<dbReference type="AlphaFoldDB" id="M1DR67"/>
<feature type="compositionally biased region" description="Polar residues" evidence="1">
    <location>
        <begin position="52"/>
        <end position="64"/>
    </location>
</feature>